<organism evidence="8 9">
    <name type="scientific">Roseateles aquae</name>
    <dbReference type="NCBI Taxonomy" id="3077235"/>
    <lineage>
        <taxon>Bacteria</taxon>
        <taxon>Pseudomonadati</taxon>
        <taxon>Pseudomonadota</taxon>
        <taxon>Betaproteobacteria</taxon>
        <taxon>Burkholderiales</taxon>
        <taxon>Sphaerotilaceae</taxon>
        <taxon>Roseateles</taxon>
    </lineage>
</organism>
<evidence type="ECO:0000256" key="3">
    <source>
        <dbReference type="ARBA" id="ARBA00023163"/>
    </source>
</evidence>
<dbReference type="Gene3D" id="1.10.10.10">
    <property type="entry name" value="Winged helix-like DNA-binding domain superfamily/Winged helix DNA-binding domain"/>
    <property type="match status" value="1"/>
</dbReference>
<dbReference type="InterPro" id="IPR001789">
    <property type="entry name" value="Sig_transdc_resp-reg_receiver"/>
</dbReference>
<dbReference type="InterPro" id="IPR039420">
    <property type="entry name" value="WalR-like"/>
</dbReference>
<dbReference type="RefSeq" id="WP_315652886.1">
    <property type="nucleotide sequence ID" value="NZ_JAVXZY010000012.1"/>
</dbReference>
<evidence type="ECO:0000313" key="9">
    <source>
        <dbReference type="Proteomes" id="UP001246372"/>
    </source>
</evidence>
<dbReference type="PROSITE" id="PS50110">
    <property type="entry name" value="RESPONSE_REGULATORY"/>
    <property type="match status" value="1"/>
</dbReference>
<dbReference type="InterPro" id="IPR036388">
    <property type="entry name" value="WH-like_DNA-bd_sf"/>
</dbReference>
<evidence type="ECO:0000259" key="6">
    <source>
        <dbReference type="PROSITE" id="PS50110"/>
    </source>
</evidence>
<gene>
    <name evidence="8" type="ORF">RQP53_22170</name>
</gene>
<protein>
    <submittedName>
        <fullName evidence="8">Response regulator transcription factor</fullName>
    </submittedName>
</protein>
<evidence type="ECO:0000259" key="7">
    <source>
        <dbReference type="PROSITE" id="PS51755"/>
    </source>
</evidence>
<keyword evidence="1" id="KW-0805">Transcription regulation</keyword>
<evidence type="ECO:0000313" key="8">
    <source>
        <dbReference type="EMBL" id="MDT9002000.1"/>
    </source>
</evidence>
<evidence type="ECO:0000256" key="5">
    <source>
        <dbReference type="PROSITE-ProRule" id="PRU01091"/>
    </source>
</evidence>
<keyword evidence="4" id="KW-0597">Phosphoprotein</keyword>
<feature type="domain" description="OmpR/PhoB-type" evidence="7">
    <location>
        <begin position="124"/>
        <end position="220"/>
    </location>
</feature>
<keyword evidence="3" id="KW-0804">Transcription</keyword>
<dbReference type="Gene3D" id="3.40.50.2300">
    <property type="match status" value="1"/>
</dbReference>
<dbReference type="InterPro" id="IPR011006">
    <property type="entry name" value="CheY-like_superfamily"/>
</dbReference>
<keyword evidence="2 5" id="KW-0238">DNA-binding</keyword>
<keyword evidence="9" id="KW-1185">Reference proteome</keyword>
<feature type="domain" description="Response regulatory" evidence="6">
    <location>
        <begin position="2"/>
        <end position="116"/>
    </location>
</feature>
<dbReference type="InterPro" id="IPR016032">
    <property type="entry name" value="Sig_transdc_resp-reg_C-effctor"/>
</dbReference>
<dbReference type="Pfam" id="PF00486">
    <property type="entry name" value="Trans_reg_C"/>
    <property type="match status" value="1"/>
</dbReference>
<evidence type="ECO:0000256" key="4">
    <source>
        <dbReference type="PROSITE-ProRule" id="PRU00169"/>
    </source>
</evidence>
<dbReference type="Gene3D" id="6.10.250.690">
    <property type="match status" value="1"/>
</dbReference>
<reference evidence="8" key="1">
    <citation type="submission" date="2023-09" db="EMBL/GenBank/DDBJ databases">
        <title>Paucibacter sp. APW11 Genome sequencing and assembly.</title>
        <authorList>
            <person name="Kim I."/>
        </authorList>
    </citation>
    <scope>NUCLEOTIDE SEQUENCE</scope>
    <source>
        <strain evidence="8">APW11</strain>
    </source>
</reference>
<dbReference type="SUPFAM" id="SSF46894">
    <property type="entry name" value="C-terminal effector domain of the bipartite response regulators"/>
    <property type="match status" value="1"/>
</dbReference>
<sequence>MRLLLIEDDEALREAMLEALRAEGHAVDAFGRGAHGLAALQDACYDALVLDLGLPDMDGLMLLRRLRERGDGLPVLLLTARADWQDRVRGLDEGADDYLGKPFVLPELLARLRALARRHSLAHAATLQLGALSLDIAQRQASAAGLPLALTPREWAVLLELASSSPRVVPKRRLTQSLSEWDHEVSANAIETQVSRLRQKLDGLGLQLDTVRGVGYRLLQAGP</sequence>
<dbReference type="InterPro" id="IPR001867">
    <property type="entry name" value="OmpR/PhoB-type_DNA-bd"/>
</dbReference>
<dbReference type="SMART" id="SM00448">
    <property type="entry name" value="REC"/>
    <property type="match status" value="1"/>
</dbReference>
<evidence type="ECO:0000256" key="2">
    <source>
        <dbReference type="ARBA" id="ARBA00023125"/>
    </source>
</evidence>
<dbReference type="CDD" id="cd00383">
    <property type="entry name" value="trans_reg_C"/>
    <property type="match status" value="1"/>
</dbReference>
<dbReference type="PANTHER" id="PTHR48111">
    <property type="entry name" value="REGULATOR OF RPOS"/>
    <property type="match status" value="1"/>
</dbReference>
<dbReference type="SUPFAM" id="SSF52172">
    <property type="entry name" value="CheY-like"/>
    <property type="match status" value="1"/>
</dbReference>
<evidence type="ECO:0000256" key="1">
    <source>
        <dbReference type="ARBA" id="ARBA00023015"/>
    </source>
</evidence>
<accession>A0ABU3PHV0</accession>
<dbReference type="EMBL" id="JAVXZY010000012">
    <property type="protein sequence ID" value="MDT9002000.1"/>
    <property type="molecule type" value="Genomic_DNA"/>
</dbReference>
<comment type="caution">
    <text evidence="8">The sequence shown here is derived from an EMBL/GenBank/DDBJ whole genome shotgun (WGS) entry which is preliminary data.</text>
</comment>
<dbReference type="SMART" id="SM00862">
    <property type="entry name" value="Trans_reg_C"/>
    <property type="match status" value="1"/>
</dbReference>
<dbReference type="Proteomes" id="UP001246372">
    <property type="component" value="Unassembled WGS sequence"/>
</dbReference>
<proteinExistence type="predicted"/>
<dbReference type="PROSITE" id="PS51755">
    <property type="entry name" value="OMPR_PHOB"/>
    <property type="match status" value="1"/>
</dbReference>
<dbReference type="Pfam" id="PF00072">
    <property type="entry name" value="Response_reg"/>
    <property type="match status" value="1"/>
</dbReference>
<feature type="modified residue" description="4-aspartylphosphate" evidence="4">
    <location>
        <position position="51"/>
    </location>
</feature>
<feature type="DNA-binding region" description="OmpR/PhoB-type" evidence="5">
    <location>
        <begin position="124"/>
        <end position="220"/>
    </location>
</feature>
<dbReference type="PANTHER" id="PTHR48111:SF67">
    <property type="entry name" value="TRANSCRIPTIONAL REGULATORY PROTEIN TCTD"/>
    <property type="match status" value="1"/>
</dbReference>
<name>A0ABU3PHV0_9BURK</name>